<keyword evidence="1" id="KW-0812">Transmembrane</keyword>
<dbReference type="GO" id="GO:0005886">
    <property type="term" value="C:plasma membrane"/>
    <property type="evidence" value="ECO:0007669"/>
    <property type="project" value="TreeGrafter"/>
</dbReference>
<dbReference type="InterPro" id="IPR043128">
    <property type="entry name" value="Rev_trsase/Diguanyl_cyclase"/>
</dbReference>
<dbReference type="GO" id="GO:0043709">
    <property type="term" value="P:cell adhesion involved in single-species biofilm formation"/>
    <property type="evidence" value="ECO:0007669"/>
    <property type="project" value="TreeGrafter"/>
</dbReference>
<accession>A0AAW9NV35</accession>
<dbReference type="PANTHER" id="PTHR45138:SF9">
    <property type="entry name" value="DIGUANYLATE CYCLASE DGCM-RELATED"/>
    <property type="match status" value="1"/>
</dbReference>
<reference evidence="3 4" key="1">
    <citation type="submission" date="2023-03" db="EMBL/GenBank/DDBJ databases">
        <title>Bacillus Genome Sequencing.</title>
        <authorList>
            <person name="Dunlap C."/>
        </authorList>
    </citation>
    <scope>NUCLEOTIDE SEQUENCE [LARGE SCALE GENOMIC DNA]</scope>
    <source>
        <strain evidence="3 4">B-59205</strain>
    </source>
</reference>
<dbReference type="CDD" id="cd01949">
    <property type="entry name" value="GGDEF"/>
    <property type="match status" value="1"/>
</dbReference>
<dbReference type="Pfam" id="PF00990">
    <property type="entry name" value="GGDEF"/>
    <property type="match status" value="1"/>
</dbReference>
<dbReference type="Gene3D" id="3.30.70.270">
    <property type="match status" value="1"/>
</dbReference>
<keyword evidence="1" id="KW-0472">Membrane</keyword>
<dbReference type="FunFam" id="3.30.70.270:FF:000001">
    <property type="entry name" value="Diguanylate cyclase domain protein"/>
    <property type="match status" value="1"/>
</dbReference>
<evidence type="ECO:0000313" key="3">
    <source>
        <dbReference type="EMBL" id="MEC1179735.1"/>
    </source>
</evidence>
<protein>
    <submittedName>
        <fullName evidence="3">GGDEF domain-containing protein</fullName>
        <ecNumber evidence="3">2.7.7.65</ecNumber>
    </submittedName>
</protein>
<dbReference type="PROSITE" id="PS50887">
    <property type="entry name" value="GGDEF"/>
    <property type="match status" value="1"/>
</dbReference>
<dbReference type="SUPFAM" id="SSF55073">
    <property type="entry name" value="Nucleotide cyclase"/>
    <property type="match status" value="1"/>
</dbReference>
<dbReference type="SMART" id="SM00267">
    <property type="entry name" value="GGDEF"/>
    <property type="match status" value="1"/>
</dbReference>
<sequence length="370" mass="43164">MDVSIQQISKKFNIDNIHRAKYFAWIAIMLESLLIVLNIVQNKAIWNYYLLFYILLLVFSALFLVLLYVLDKRFYHYKLMKIAIWSYYWFTLMWGASITLLDQSSYGQVTAYLINLLGIAVMYHVRLKYFVLLQSIPTFYLLGGLLIVQSDSAIVFAHFINITLFIIISVVGSYFIYRGYYKMFEQEQLLLQKNNQLTFVNSDLQLLATHDELTAIPNRRGLYDYVEATMGEEPRHITAVLLDIDAFKYFNDYYGHLEGDKVLQEVAAILKELAGEHYFVARFGGEEFIYLMFDVERKTTMHFANKICNVVEQRRIQHKASPFFPYVTVSIGIATNPFCKKDDLHQLFQDADTALYNAKKAGRNRAELSI</sequence>
<comment type="caution">
    <text evidence="3">The sequence shown here is derived from an EMBL/GenBank/DDBJ whole genome shotgun (WGS) entry which is preliminary data.</text>
</comment>
<dbReference type="GO" id="GO:0052621">
    <property type="term" value="F:diguanylate cyclase activity"/>
    <property type="evidence" value="ECO:0007669"/>
    <property type="project" value="UniProtKB-EC"/>
</dbReference>
<gene>
    <name evidence="3" type="ORF">P9B03_14640</name>
</gene>
<dbReference type="EMBL" id="JARSFG010000019">
    <property type="protein sequence ID" value="MEC1179735.1"/>
    <property type="molecule type" value="Genomic_DNA"/>
</dbReference>
<evidence type="ECO:0000313" key="4">
    <source>
        <dbReference type="Proteomes" id="UP001344888"/>
    </source>
</evidence>
<name>A0AAW9NV35_9BACL</name>
<dbReference type="GO" id="GO:1902201">
    <property type="term" value="P:negative regulation of bacterial-type flagellum-dependent cell motility"/>
    <property type="evidence" value="ECO:0007669"/>
    <property type="project" value="TreeGrafter"/>
</dbReference>
<dbReference type="RefSeq" id="WP_326124216.1">
    <property type="nucleotide sequence ID" value="NZ_JARSFG010000019.1"/>
</dbReference>
<dbReference type="AlphaFoldDB" id="A0AAW9NV35"/>
<dbReference type="InterPro" id="IPR029787">
    <property type="entry name" value="Nucleotide_cyclase"/>
</dbReference>
<keyword evidence="4" id="KW-1185">Reference proteome</keyword>
<dbReference type="EC" id="2.7.7.65" evidence="3"/>
<dbReference type="InterPro" id="IPR000160">
    <property type="entry name" value="GGDEF_dom"/>
</dbReference>
<keyword evidence="3" id="KW-0548">Nucleotidyltransferase</keyword>
<evidence type="ECO:0000259" key="2">
    <source>
        <dbReference type="PROSITE" id="PS50887"/>
    </source>
</evidence>
<feature type="transmembrane region" description="Helical" evidence="1">
    <location>
        <begin position="82"/>
        <end position="100"/>
    </location>
</feature>
<feature type="transmembrane region" description="Helical" evidence="1">
    <location>
        <begin position="20"/>
        <end position="40"/>
    </location>
</feature>
<dbReference type="Proteomes" id="UP001344888">
    <property type="component" value="Unassembled WGS sequence"/>
</dbReference>
<evidence type="ECO:0000256" key="1">
    <source>
        <dbReference type="SAM" id="Phobius"/>
    </source>
</evidence>
<keyword evidence="3" id="KW-0808">Transferase</keyword>
<feature type="transmembrane region" description="Helical" evidence="1">
    <location>
        <begin position="154"/>
        <end position="177"/>
    </location>
</feature>
<feature type="transmembrane region" description="Helical" evidence="1">
    <location>
        <begin position="46"/>
        <end position="70"/>
    </location>
</feature>
<feature type="transmembrane region" description="Helical" evidence="1">
    <location>
        <begin position="130"/>
        <end position="148"/>
    </location>
</feature>
<proteinExistence type="predicted"/>
<organism evidence="3 4">
    <name type="scientific">Metasolibacillus meyeri</name>
    <dbReference type="NCBI Taxonomy" id="1071052"/>
    <lineage>
        <taxon>Bacteria</taxon>
        <taxon>Bacillati</taxon>
        <taxon>Bacillota</taxon>
        <taxon>Bacilli</taxon>
        <taxon>Bacillales</taxon>
        <taxon>Caryophanaceae</taxon>
        <taxon>Metasolibacillus</taxon>
    </lineage>
</organism>
<dbReference type="PANTHER" id="PTHR45138">
    <property type="entry name" value="REGULATORY COMPONENTS OF SENSORY TRANSDUCTION SYSTEM"/>
    <property type="match status" value="1"/>
</dbReference>
<feature type="domain" description="GGDEF" evidence="2">
    <location>
        <begin position="235"/>
        <end position="370"/>
    </location>
</feature>
<keyword evidence="1" id="KW-1133">Transmembrane helix</keyword>
<dbReference type="InterPro" id="IPR050469">
    <property type="entry name" value="Diguanylate_Cyclase"/>
</dbReference>
<dbReference type="NCBIfam" id="TIGR00254">
    <property type="entry name" value="GGDEF"/>
    <property type="match status" value="1"/>
</dbReference>
<feature type="transmembrane region" description="Helical" evidence="1">
    <location>
        <begin position="106"/>
        <end position="123"/>
    </location>
</feature>